<dbReference type="RefSeq" id="WP_033496991.1">
    <property type="nucleotide sequence ID" value="NZ_JGZI01000008.1"/>
</dbReference>
<sequence length="339" mass="36625">MKKATVEDVARAAGVSTFTVSRALRDMQHVAPATKEKVLKAAEELQYTASKSAAALASGQTSRIALLCRERIAGWFMGELMDGLYDVLSPLSYDITVYRAGDTRQRKQFFTRLPANSNADAIILTGFSVTEQEQSALTDMGMPIVLVNSKDTGFSQGSVAVDDEDGEASAVRYLAALGHHRFCYVGRVDPLTSKTWGFDVRIRGYQNVIEDLGLIDCGAFHIDSDTPRSSRQAVASILSLPQRPTAICVWSDFHALSIVHELTKAGIRIPQDMSVIGFDGSDISAATGLSTIAQPARDIGRIAAKKALHLIAGEDLDEAHTTVPTTLEPRETTGPIRKA</sequence>
<dbReference type="eggNOG" id="COG1609">
    <property type="taxonomic scope" value="Bacteria"/>
</dbReference>
<dbReference type="GO" id="GO:0003700">
    <property type="term" value="F:DNA-binding transcription factor activity"/>
    <property type="evidence" value="ECO:0007669"/>
    <property type="project" value="TreeGrafter"/>
</dbReference>
<feature type="domain" description="HTH lacI-type" evidence="4">
    <location>
        <begin position="4"/>
        <end position="58"/>
    </location>
</feature>
<evidence type="ECO:0000259" key="4">
    <source>
        <dbReference type="PROSITE" id="PS50932"/>
    </source>
</evidence>
<dbReference type="InterPro" id="IPR046335">
    <property type="entry name" value="LacI/GalR-like_sensor"/>
</dbReference>
<keyword evidence="1" id="KW-0805">Transcription regulation</keyword>
<dbReference type="STRING" id="218140.BPSY_0513"/>
<comment type="caution">
    <text evidence="5">The sequence shown here is derived from an EMBL/GenBank/DDBJ whole genome shotgun (WGS) entry which is preliminary data.</text>
</comment>
<dbReference type="Gene3D" id="3.40.50.2300">
    <property type="match status" value="2"/>
</dbReference>
<dbReference type="InterPro" id="IPR028082">
    <property type="entry name" value="Peripla_BP_I"/>
</dbReference>
<protein>
    <submittedName>
        <fullName evidence="5">LacI-type transcriptional regulator</fullName>
    </submittedName>
</protein>
<evidence type="ECO:0000313" key="5">
    <source>
        <dbReference type="EMBL" id="KFI82722.1"/>
    </source>
</evidence>
<dbReference type="GeneID" id="98299726"/>
<evidence type="ECO:0000313" key="6">
    <source>
        <dbReference type="Proteomes" id="UP000029050"/>
    </source>
</evidence>
<dbReference type="PANTHER" id="PTHR30146:SF109">
    <property type="entry name" value="HTH-TYPE TRANSCRIPTIONAL REGULATOR GALS"/>
    <property type="match status" value="1"/>
</dbReference>
<proteinExistence type="predicted"/>
<dbReference type="CDD" id="cd06267">
    <property type="entry name" value="PBP1_LacI_sugar_binding-like"/>
    <property type="match status" value="1"/>
</dbReference>
<dbReference type="Pfam" id="PF00356">
    <property type="entry name" value="LacI"/>
    <property type="match status" value="1"/>
</dbReference>
<dbReference type="PANTHER" id="PTHR30146">
    <property type="entry name" value="LACI-RELATED TRANSCRIPTIONAL REPRESSOR"/>
    <property type="match status" value="1"/>
</dbReference>
<dbReference type="PROSITE" id="PS50932">
    <property type="entry name" value="HTH_LACI_2"/>
    <property type="match status" value="1"/>
</dbReference>
<dbReference type="GO" id="GO:0000976">
    <property type="term" value="F:transcription cis-regulatory region binding"/>
    <property type="evidence" value="ECO:0007669"/>
    <property type="project" value="TreeGrafter"/>
</dbReference>
<dbReference type="SUPFAM" id="SSF47413">
    <property type="entry name" value="lambda repressor-like DNA-binding domains"/>
    <property type="match status" value="1"/>
</dbReference>
<dbReference type="SUPFAM" id="SSF53822">
    <property type="entry name" value="Periplasmic binding protein-like I"/>
    <property type="match status" value="1"/>
</dbReference>
<evidence type="ECO:0000256" key="3">
    <source>
        <dbReference type="ARBA" id="ARBA00023163"/>
    </source>
</evidence>
<reference evidence="5 6" key="1">
    <citation type="submission" date="2014-03" db="EMBL/GenBank/DDBJ databases">
        <title>Genomics of Bifidobacteria.</title>
        <authorList>
            <person name="Ventura M."/>
            <person name="Milani C."/>
            <person name="Lugli G.A."/>
        </authorList>
    </citation>
    <scope>NUCLEOTIDE SEQUENCE [LARGE SCALE GENOMIC DNA]</scope>
    <source>
        <strain evidence="5 6">LMG 21775</strain>
    </source>
</reference>
<dbReference type="InterPro" id="IPR000843">
    <property type="entry name" value="HTH_LacI"/>
</dbReference>
<organism evidence="5 6">
    <name type="scientific">Bifidobacterium psychraerophilum</name>
    <dbReference type="NCBI Taxonomy" id="218140"/>
    <lineage>
        <taxon>Bacteria</taxon>
        <taxon>Bacillati</taxon>
        <taxon>Actinomycetota</taxon>
        <taxon>Actinomycetes</taxon>
        <taxon>Bifidobacteriales</taxon>
        <taxon>Bifidobacteriaceae</taxon>
        <taxon>Bifidobacterium</taxon>
    </lineage>
</organism>
<accession>A0A087CHH2</accession>
<evidence type="ECO:0000256" key="1">
    <source>
        <dbReference type="ARBA" id="ARBA00023015"/>
    </source>
</evidence>
<dbReference type="OrthoDB" id="3510266at2"/>
<gene>
    <name evidence="5" type="ORF">BPSY_0513</name>
</gene>
<keyword evidence="2" id="KW-0238">DNA-binding</keyword>
<dbReference type="InterPro" id="IPR010982">
    <property type="entry name" value="Lambda_DNA-bd_dom_sf"/>
</dbReference>
<dbReference type="Pfam" id="PF13377">
    <property type="entry name" value="Peripla_BP_3"/>
    <property type="match status" value="1"/>
</dbReference>
<dbReference type="EMBL" id="JGZI01000008">
    <property type="protein sequence ID" value="KFI82722.1"/>
    <property type="molecule type" value="Genomic_DNA"/>
</dbReference>
<keyword evidence="6" id="KW-1185">Reference proteome</keyword>
<name>A0A087CHH2_9BIFI</name>
<dbReference type="PROSITE" id="PS00356">
    <property type="entry name" value="HTH_LACI_1"/>
    <property type="match status" value="1"/>
</dbReference>
<keyword evidence="3" id="KW-0804">Transcription</keyword>
<dbReference type="CDD" id="cd01392">
    <property type="entry name" value="HTH_LacI"/>
    <property type="match status" value="1"/>
</dbReference>
<dbReference type="AlphaFoldDB" id="A0A087CHH2"/>
<dbReference type="Proteomes" id="UP000029050">
    <property type="component" value="Unassembled WGS sequence"/>
</dbReference>
<dbReference type="Gene3D" id="1.10.260.40">
    <property type="entry name" value="lambda repressor-like DNA-binding domains"/>
    <property type="match status" value="1"/>
</dbReference>
<dbReference type="SMART" id="SM00354">
    <property type="entry name" value="HTH_LACI"/>
    <property type="match status" value="1"/>
</dbReference>
<evidence type="ECO:0000256" key="2">
    <source>
        <dbReference type="ARBA" id="ARBA00023125"/>
    </source>
</evidence>